<sequence>MSVLVGKTALVTGAGRGIGRAIALRLGADGARVAVHFGTSAEAAQQTVDQIIRAGGEAFAVRAKLGVSGDADALWDAFDAKADGVDIIVNNAGILGDPGPFVEITESALDELFAVNVKAPLRILQRGMLRLRDGGRIVNVSSSLTHGSRAEHLLAYTMSKAAIDALTASLALSVGARGITVNAVGPGPVDTDMNASWLRSADGRSAAASQSPLGRVAGPEDIADVVAFLASEQSRWITGQWIDVSGGASL</sequence>
<dbReference type="GO" id="GO:0016491">
    <property type="term" value="F:oxidoreductase activity"/>
    <property type="evidence" value="ECO:0007669"/>
    <property type="project" value="UniProtKB-KW"/>
</dbReference>
<evidence type="ECO:0000313" key="3">
    <source>
        <dbReference type="EMBL" id="NIH52496.1"/>
    </source>
</evidence>
<comment type="caution">
    <text evidence="3">The sequence shown here is derived from an EMBL/GenBank/DDBJ whole genome shotgun (WGS) entry which is preliminary data.</text>
</comment>
<accession>A0A7X5QYX0</accession>
<dbReference type="PROSITE" id="PS00061">
    <property type="entry name" value="ADH_SHORT"/>
    <property type="match status" value="1"/>
</dbReference>
<dbReference type="PANTHER" id="PTHR43639">
    <property type="entry name" value="OXIDOREDUCTASE, SHORT-CHAIN DEHYDROGENASE/REDUCTASE FAMILY (AFU_ORTHOLOGUE AFUA_5G02870)"/>
    <property type="match status" value="1"/>
</dbReference>
<dbReference type="InterPro" id="IPR036291">
    <property type="entry name" value="NAD(P)-bd_dom_sf"/>
</dbReference>
<evidence type="ECO:0000313" key="4">
    <source>
        <dbReference type="Proteomes" id="UP000541033"/>
    </source>
</evidence>
<keyword evidence="2" id="KW-0560">Oxidoreductase</keyword>
<proteinExistence type="inferred from homology"/>
<name>A0A7X5QYX0_9MICO</name>
<dbReference type="InterPro" id="IPR002347">
    <property type="entry name" value="SDR_fam"/>
</dbReference>
<dbReference type="SUPFAM" id="SSF51735">
    <property type="entry name" value="NAD(P)-binding Rossmann-fold domains"/>
    <property type="match status" value="1"/>
</dbReference>
<dbReference type="PRINTS" id="PR00080">
    <property type="entry name" value="SDRFAMILY"/>
</dbReference>
<protein>
    <submittedName>
        <fullName evidence="3">NAD(P)-dependent dehydrogenase (Short-subunit alcohol dehydrogenase family)</fullName>
    </submittedName>
</protein>
<gene>
    <name evidence="3" type="ORF">FHX76_000364</name>
</gene>
<dbReference type="PANTHER" id="PTHR43639:SF1">
    <property type="entry name" value="SHORT-CHAIN DEHYDROGENASE_REDUCTASE FAMILY PROTEIN"/>
    <property type="match status" value="1"/>
</dbReference>
<dbReference type="PRINTS" id="PR00081">
    <property type="entry name" value="GDHRDH"/>
</dbReference>
<dbReference type="EMBL" id="JAAMOX010000001">
    <property type="protein sequence ID" value="NIH52496.1"/>
    <property type="molecule type" value="Genomic_DNA"/>
</dbReference>
<organism evidence="3 4">
    <name type="scientific">Lysinibacter cavernae</name>
    <dbReference type="NCBI Taxonomy" id="1640652"/>
    <lineage>
        <taxon>Bacteria</taxon>
        <taxon>Bacillati</taxon>
        <taxon>Actinomycetota</taxon>
        <taxon>Actinomycetes</taxon>
        <taxon>Micrococcales</taxon>
        <taxon>Microbacteriaceae</taxon>
        <taxon>Lysinibacter</taxon>
    </lineage>
</organism>
<dbReference type="Proteomes" id="UP000541033">
    <property type="component" value="Unassembled WGS sequence"/>
</dbReference>
<reference evidence="3 4" key="1">
    <citation type="submission" date="2020-02" db="EMBL/GenBank/DDBJ databases">
        <title>Sequencing the genomes of 1000 actinobacteria strains.</title>
        <authorList>
            <person name="Klenk H.-P."/>
        </authorList>
    </citation>
    <scope>NUCLEOTIDE SEQUENCE [LARGE SCALE GENOMIC DNA]</scope>
    <source>
        <strain evidence="3 4">DSM 27960</strain>
    </source>
</reference>
<evidence type="ECO:0000256" key="1">
    <source>
        <dbReference type="ARBA" id="ARBA00006484"/>
    </source>
</evidence>
<dbReference type="Pfam" id="PF13561">
    <property type="entry name" value="adh_short_C2"/>
    <property type="match status" value="1"/>
</dbReference>
<evidence type="ECO:0000256" key="2">
    <source>
        <dbReference type="ARBA" id="ARBA00023002"/>
    </source>
</evidence>
<dbReference type="AlphaFoldDB" id="A0A7X5QYX0"/>
<dbReference type="FunFam" id="3.40.50.720:FF:000084">
    <property type="entry name" value="Short-chain dehydrogenase reductase"/>
    <property type="match status" value="1"/>
</dbReference>
<dbReference type="RefSeq" id="WP_167147136.1">
    <property type="nucleotide sequence ID" value="NZ_JAAMOX010000001.1"/>
</dbReference>
<comment type="similarity">
    <text evidence="1">Belongs to the short-chain dehydrogenases/reductases (SDR) family.</text>
</comment>
<dbReference type="InterPro" id="IPR020904">
    <property type="entry name" value="Sc_DH/Rdtase_CS"/>
</dbReference>
<keyword evidence="4" id="KW-1185">Reference proteome</keyword>
<dbReference type="Gene3D" id="3.40.50.720">
    <property type="entry name" value="NAD(P)-binding Rossmann-like Domain"/>
    <property type="match status" value="1"/>
</dbReference>